<keyword evidence="5 6" id="KW-0472">Membrane</keyword>
<accession>A0A8T3V240</accession>
<evidence type="ECO:0000256" key="1">
    <source>
        <dbReference type="ARBA" id="ARBA00004141"/>
    </source>
</evidence>
<feature type="transmembrane region" description="Helical" evidence="6">
    <location>
        <begin position="103"/>
        <end position="122"/>
    </location>
</feature>
<feature type="transmembrane region" description="Helical" evidence="6">
    <location>
        <begin position="442"/>
        <end position="463"/>
    </location>
</feature>
<feature type="transmembrane region" description="Helical" evidence="6">
    <location>
        <begin position="322"/>
        <end position="342"/>
    </location>
</feature>
<feature type="transmembrane region" description="Helical" evidence="6">
    <location>
        <begin position="235"/>
        <end position="258"/>
    </location>
</feature>
<feature type="transmembrane region" description="Helical" evidence="6">
    <location>
        <begin position="158"/>
        <end position="179"/>
    </location>
</feature>
<dbReference type="PRINTS" id="PR01437">
    <property type="entry name" value="NUOXDRDTASE4"/>
</dbReference>
<feature type="transmembrane region" description="Helical" evidence="6">
    <location>
        <begin position="72"/>
        <end position="91"/>
    </location>
</feature>
<dbReference type="GO" id="GO:0003954">
    <property type="term" value="F:NADH dehydrogenase activity"/>
    <property type="evidence" value="ECO:0007669"/>
    <property type="project" value="TreeGrafter"/>
</dbReference>
<evidence type="ECO:0000256" key="3">
    <source>
        <dbReference type="ARBA" id="ARBA00022692"/>
    </source>
</evidence>
<comment type="similarity">
    <text evidence="2">Belongs to the complex I subunit 4 family.</text>
</comment>
<feature type="transmembrane region" description="Helical" evidence="6">
    <location>
        <begin position="397"/>
        <end position="416"/>
    </location>
</feature>
<dbReference type="InterPro" id="IPR010227">
    <property type="entry name" value="NADH_Q_OxRdtase_chainM/4"/>
</dbReference>
<keyword evidence="4 6" id="KW-1133">Transmembrane helix</keyword>
<comment type="subcellular location">
    <subcellularLocation>
        <location evidence="1">Membrane</location>
        <topology evidence="1">Multi-pass membrane protein</topology>
    </subcellularLocation>
</comment>
<gene>
    <name evidence="8" type="ORF">IHE51_01415</name>
</gene>
<dbReference type="PANTHER" id="PTHR43507:SF1">
    <property type="entry name" value="NADH-UBIQUINONE OXIDOREDUCTASE CHAIN 4"/>
    <property type="match status" value="1"/>
</dbReference>
<evidence type="ECO:0000313" key="8">
    <source>
        <dbReference type="EMBL" id="MBE5728498.1"/>
    </source>
</evidence>
<dbReference type="GO" id="GO:0008137">
    <property type="term" value="F:NADH dehydrogenase (ubiquinone) activity"/>
    <property type="evidence" value="ECO:0007669"/>
    <property type="project" value="InterPro"/>
</dbReference>
<dbReference type="EC" id="1.6.5.-" evidence="8"/>
<proteinExistence type="inferred from homology"/>
<feature type="transmembrane region" description="Helical" evidence="6">
    <location>
        <begin position="6"/>
        <end position="24"/>
    </location>
</feature>
<dbReference type="GO" id="GO:0048039">
    <property type="term" value="F:ubiquinone binding"/>
    <property type="evidence" value="ECO:0007669"/>
    <property type="project" value="TreeGrafter"/>
</dbReference>
<name>A0A8T3V240_9ARCH</name>
<dbReference type="Proteomes" id="UP000718571">
    <property type="component" value="Unassembled WGS sequence"/>
</dbReference>
<evidence type="ECO:0000256" key="5">
    <source>
        <dbReference type="ARBA" id="ARBA00023136"/>
    </source>
</evidence>
<keyword evidence="8" id="KW-0560">Oxidoreductase</keyword>
<feature type="transmembrane region" description="Helical" evidence="6">
    <location>
        <begin position="36"/>
        <end position="60"/>
    </location>
</feature>
<dbReference type="PANTHER" id="PTHR43507">
    <property type="entry name" value="NADH-UBIQUINONE OXIDOREDUCTASE CHAIN 4"/>
    <property type="match status" value="1"/>
</dbReference>
<feature type="transmembrane region" description="Helical" evidence="6">
    <location>
        <begin position="199"/>
        <end position="223"/>
    </location>
</feature>
<evidence type="ECO:0000256" key="4">
    <source>
        <dbReference type="ARBA" id="ARBA00022989"/>
    </source>
</evidence>
<dbReference type="EMBL" id="JADFAR010000016">
    <property type="protein sequence ID" value="MBE5728498.1"/>
    <property type="molecule type" value="Genomic_DNA"/>
</dbReference>
<feature type="transmembrane region" description="Helical" evidence="6">
    <location>
        <begin position="293"/>
        <end position="310"/>
    </location>
</feature>
<feature type="domain" description="NADH:quinone oxidoreductase/Mrp antiporter transmembrane" evidence="7">
    <location>
        <begin position="122"/>
        <end position="408"/>
    </location>
</feature>
<protein>
    <submittedName>
        <fullName evidence="8">NADH-quinone oxidoreductase subunit M</fullName>
        <ecNumber evidence="8">1.6.5.-</ecNumber>
    </submittedName>
</protein>
<organism evidence="8 9">
    <name type="scientific">Candidatus Acidifodinimicrobium mancum</name>
    <dbReference type="NCBI Taxonomy" id="2898728"/>
    <lineage>
        <taxon>Archaea</taxon>
        <taxon>Candidatus Parvarchaeota</taxon>
        <taxon>Candidatus Acidifodinimicrobiaceae</taxon>
        <taxon>Candidatus Acidifodinimicrobium</taxon>
    </lineage>
</organism>
<feature type="transmembrane region" description="Helical" evidence="6">
    <location>
        <begin position="264"/>
        <end position="286"/>
    </location>
</feature>
<reference evidence="8 9" key="1">
    <citation type="submission" date="2020-09" db="EMBL/GenBank/DDBJ databases">
        <title>Genomic characterization of a novel Parvarchaeota family in acid mine drainage sediments.</title>
        <authorList>
            <person name="Luo Z.-H."/>
        </authorList>
    </citation>
    <scope>NUCLEOTIDE SEQUENCE [LARGE SCALE GENOMIC DNA]</scope>
    <source>
        <strain evidence="8">MAS1_bins.189</strain>
    </source>
</reference>
<evidence type="ECO:0000313" key="9">
    <source>
        <dbReference type="Proteomes" id="UP000718571"/>
    </source>
</evidence>
<comment type="caution">
    <text evidence="8">The sequence shown here is derived from an EMBL/GenBank/DDBJ whole genome shotgun (WGS) entry which is preliminary data.</text>
</comment>
<evidence type="ECO:0000256" key="2">
    <source>
        <dbReference type="ARBA" id="ARBA00009025"/>
    </source>
</evidence>
<evidence type="ECO:0000259" key="7">
    <source>
        <dbReference type="Pfam" id="PF00361"/>
    </source>
</evidence>
<dbReference type="GO" id="GO:0015990">
    <property type="term" value="P:electron transport coupled proton transport"/>
    <property type="evidence" value="ECO:0007669"/>
    <property type="project" value="TreeGrafter"/>
</dbReference>
<feature type="transmembrane region" description="Helical" evidence="6">
    <location>
        <begin position="128"/>
        <end position="146"/>
    </location>
</feature>
<dbReference type="GO" id="GO:0042773">
    <property type="term" value="P:ATP synthesis coupled electron transport"/>
    <property type="evidence" value="ECO:0007669"/>
    <property type="project" value="InterPro"/>
</dbReference>
<feature type="transmembrane region" description="Helical" evidence="6">
    <location>
        <begin position="363"/>
        <end position="385"/>
    </location>
</feature>
<dbReference type="AlphaFoldDB" id="A0A8T3V240"/>
<dbReference type="NCBIfam" id="TIGR01972">
    <property type="entry name" value="NDH_I_M"/>
    <property type="match status" value="1"/>
</dbReference>
<dbReference type="InterPro" id="IPR001750">
    <property type="entry name" value="ND/Mrp_TM"/>
</dbReference>
<dbReference type="GO" id="GO:0016020">
    <property type="term" value="C:membrane"/>
    <property type="evidence" value="ECO:0007669"/>
    <property type="project" value="UniProtKB-SubCell"/>
</dbReference>
<sequence length="471" mass="51683">MIDLIYLILPGIVGIALLYLKSTFHSNLSSKTVSYGAMAVTLVILFLGIIFGFDGFNLMISKAIDFSVSFNLNGISLPFLFLAVLLPILVLPSYKYDIADRDLTFNALLLVIYVSLIAIFMSSNLLSLFMFMEISLLSAFFAIFLWGGDGSFNSAMKFLIFTQISSMLILTSFLMAFLYTGSFSLSSIASLLHGANSMYLSIMLLLIIIAAIIKFPIFPLHVWMPGAYYDSATSITAILSGLFSKLGGYVLLLFIVFLTPNAVGYFSMPVMILAAISAFYAAFVALSKKDLKLMFSYSSMLYMSLALMGMMSNNPIGIEGSIFLMVSYGFISPLAFVLTGYLKSQAGTTDMTKVGGLMKKLPVFALFFFIAIFTSIGVPGFSNFIGEFLVFLGAFKFYPLLILSIVSMLIATGYYLSSIKMVLFEKFLVPVRKLRDLNGSELIQMGVFSLVIIILGILPYILLNSINLGAV</sequence>
<dbReference type="InterPro" id="IPR003918">
    <property type="entry name" value="NADH_UbQ_OxRdtase"/>
</dbReference>
<evidence type="ECO:0000256" key="6">
    <source>
        <dbReference type="SAM" id="Phobius"/>
    </source>
</evidence>
<dbReference type="Pfam" id="PF00361">
    <property type="entry name" value="Proton_antipo_M"/>
    <property type="match status" value="1"/>
</dbReference>
<keyword evidence="3 6" id="KW-0812">Transmembrane</keyword>